<evidence type="ECO:0000313" key="2">
    <source>
        <dbReference type="EnsemblMetazoa" id="ISCW015229-PA"/>
    </source>
</evidence>
<dbReference type="EMBL" id="DS976708">
    <property type="protein sequence ID" value="EEC20294.1"/>
    <property type="molecule type" value="Genomic_DNA"/>
</dbReference>
<dbReference type="Proteomes" id="UP000001555">
    <property type="component" value="Unassembled WGS sequence"/>
</dbReference>
<dbReference type="HOGENOM" id="CLU_1962044_0_0_1"/>
<dbReference type="VEuPathDB" id="VectorBase:ISCW015229"/>
<reference evidence="1 3" key="1">
    <citation type="submission" date="2008-03" db="EMBL/GenBank/DDBJ databases">
        <title>Annotation of Ixodes scapularis.</title>
        <authorList>
            <consortium name="Ixodes scapularis Genome Project Consortium"/>
            <person name="Caler E."/>
            <person name="Hannick L.I."/>
            <person name="Bidwell S."/>
            <person name="Joardar V."/>
            <person name="Thiagarajan M."/>
            <person name="Amedeo P."/>
            <person name="Galinsky K.J."/>
            <person name="Schobel S."/>
            <person name="Inman J."/>
            <person name="Hostetler J."/>
            <person name="Miller J."/>
            <person name="Hammond M."/>
            <person name="Megy K."/>
            <person name="Lawson D."/>
            <person name="Kodira C."/>
            <person name="Sutton G."/>
            <person name="Meyer J."/>
            <person name="Hill C.A."/>
            <person name="Birren B."/>
            <person name="Nene V."/>
            <person name="Collins F."/>
            <person name="Alarcon-Chaidez F."/>
            <person name="Wikel S."/>
            <person name="Strausberg R."/>
        </authorList>
    </citation>
    <scope>NUCLEOTIDE SEQUENCE [LARGE SCALE GENOMIC DNA]</scope>
    <source>
        <strain evidence="3">Wikel</strain>
        <strain evidence="1">Wikel colony</strain>
    </source>
</reference>
<name>B7QN72_IXOSC</name>
<dbReference type="PaxDb" id="6945-B7QN72"/>
<dbReference type="InParanoid" id="B7QN72"/>
<dbReference type="EnsemblMetazoa" id="ISCW015229-RA">
    <property type="protein sequence ID" value="ISCW015229-PA"/>
    <property type="gene ID" value="ISCW015229"/>
</dbReference>
<proteinExistence type="predicted"/>
<protein>
    <submittedName>
        <fullName evidence="1 2">Uncharacterized protein</fullName>
    </submittedName>
</protein>
<evidence type="ECO:0000313" key="3">
    <source>
        <dbReference type="Proteomes" id="UP000001555"/>
    </source>
</evidence>
<sequence length="128" mass="14343">MDTPGQFCMKSYNLSYKDSGKLKSLGSRTSSLKSSQRKMDIFGLAEFTHERFELAMRNKSGMSTTSSIGYIDVIFMRTRHASPNTGRGVSISRCADADVSYVIGRLFAGCREKREAMKLDSKMWEGES</sequence>
<keyword evidence="3" id="KW-1185">Reference proteome</keyword>
<dbReference type="EMBL" id="ABJB010801304">
    <property type="status" value="NOT_ANNOTATED_CDS"/>
    <property type="molecule type" value="Genomic_DNA"/>
</dbReference>
<gene>
    <name evidence="1" type="ORF">IscW_ISCW015229</name>
</gene>
<organism>
    <name type="scientific">Ixodes scapularis</name>
    <name type="common">Black-legged tick</name>
    <name type="synonym">Deer tick</name>
    <dbReference type="NCBI Taxonomy" id="6945"/>
    <lineage>
        <taxon>Eukaryota</taxon>
        <taxon>Metazoa</taxon>
        <taxon>Ecdysozoa</taxon>
        <taxon>Arthropoda</taxon>
        <taxon>Chelicerata</taxon>
        <taxon>Arachnida</taxon>
        <taxon>Acari</taxon>
        <taxon>Parasitiformes</taxon>
        <taxon>Ixodida</taxon>
        <taxon>Ixodoidea</taxon>
        <taxon>Ixodidae</taxon>
        <taxon>Ixodinae</taxon>
        <taxon>Ixodes</taxon>
    </lineage>
</organism>
<evidence type="ECO:0000313" key="1">
    <source>
        <dbReference type="EMBL" id="EEC20294.1"/>
    </source>
</evidence>
<reference evidence="2" key="2">
    <citation type="submission" date="2020-05" db="UniProtKB">
        <authorList>
            <consortium name="EnsemblMetazoa"/>
        </authorList>
    </citation>
    <scope>IDENTIFICATION</scope>
    <source>
        <strain evidence="2">wikel</strain>
    </source>
</reference>
<accession>B7QN72</accession>
<dbReference type="AlphaFoldDB" id="B7QN72"/>
<dbReference type="VEuPathDB" id="VectorBase:ISCI015229"/>